<feature type="compositionally biased region" description="Acidic residues" evidence="1">
    <location>
        <begin position="27"/>
        <end position="38"/>
    </location>
</feature>
<reference evidence="2" key="1">
    <citation type="submission" date="2013-12" db="EMBL/GenBank/DDBJ databases">
        <title>The Genome Sequence of Aphanomyces astaci APO3.</title>
        <authorList>
            <consortium name="The Broad Institute Genomics Platform"/>
            <person name="Russ C."/>
            <person name="Tyler B."/>
            <person name="van West P."/>
            <person name="Dieguez-Uribeondo J."/>
            <person name="Young S.K."/>
            <person name="Zeng Q."/>
            <person name="Gargeya S."/>
            <person name="Fitzgerald M."/>
            <person name="Abouelleil A."/>
            <person name="Alvarado L."/>
            <person name="Chapman S.B."/>
            <person name="Gainer-Dewar J."/>
            <person name="Goldberg J."/>
            <person name="Griggs A."/>
            <person name="Gujja S."/>
            <person name="Hansen M."/>
            <person name="Howarth C."/>
            <person name="Imamovic A."/>
            <person name="Ireland A."/>
            <person name="Larimer J."/>
            <person name="McCowan C."/>
            <person name="Murphy C."/>
            <person name="Pearson M."/>
            <person name="Poon T.W."/>
            <person name="Priest M."/>
            <person name="Roberts A."/>
            <person name="Saif S."/>
            <person name="Shea T."/>
            <person name="Sykes S."/>
            <person name="Wortman J."/>
            <person name="Nusbaum C."/>
            <person name="Birren B."/>
        </authorList>
    </citation>
    <scope>NUCLEOTIDE SEQUENCE [LARGE SCALE GENOMIC DNA]</scope>
    <source>
        <strain evidence="2">APO3</strain>
    </source>
</reference>
<feature type="region of interest" description="Disordered" evidence="1">
    <location>
        <begin position="311"/>
        <end position="504"/>
    </location>
</feature>
<feature type="compositionally biased region" description="Polar residues" evidence="1">
    <location>
        <begin position="77"/>
        <end position="87"/>
    </location>
</feature>
<name>W4H247_APHAT</name>
<accession>W4H247</accession>
<dbReference type="VEuPathDB" id="FungiDB:H257_02547"/>
<protein>
    <submittedName>
        <fullName evidence="2">Uncharacterized protein</fullName>
    </submittedName>
</protein>
<feature type="region of interest" description="Disordered" evidence="1">
    <location>
        <begin position="265"/>
        <end position="291"/>
    </location>
</feature>
<sequence length="692" mass="75131">MAEDDPYNFEIEIPGNKKAFKSRNESDNDDSKDDDDNSDAMSSPSPHKSLKGGKKPAKQPAIASKSNALDKAKNFLSKYSTKQTTPAAKSRARVQLSDDSDSDQDPKRKSVTKKPVEDSMDDLSDVASRRAPNDESLGDISGLSEFDESADNIRAKAKPMVADSIKPAAVANPVTATPSGSTSHQHSNDSDDSEPKPPVVMQTVAKAMPIVSSDNHVAPVYKTAPLGVTVQDEDYSDIEDEVESIGEVATPKLKQSLATIPTRSATFSPPLVSTPATTPQPVQSFNYSMDFSDDDNDTKVAASPVVVAAPSPLVQTRASHSDNDEYLDESFVQSQSPHKITLPPPSSMASPSPLTTTATYNPPAAAEDEYLDESFADDHPRAEMPTLNDQSTEPTDHDASSEFGDDEDVASIAPVEATTAPTLSSAEATKMVSPNADESTAFKSAPNHMASKSHALDGSVANNHTRQAEREQQREACDSRDPTPGPPPENDHYRTTPQPSVRRRVEIVREYEHGPRTKVEMKDASTQFTGNHVLIQADLNPHRQGGACNDTTAHFQSPPPFSCHTSPKAQPPVEPTTDSTQPPPDPNAPVDSHGMMGTFMDATMASVNTTLSTSMYRQQLQHIQTQIRRKRLESERVMREAMAYRYTSMDAAEKFVGLNRPKKLSLWQALMQVDPLMSKEQAMKIEAMSKSA</sequence>
<feature type="compositionally biased region" description="Basic and acidic residues" evidence="1">
    <location>
        <begin position="466"/>
        <end position="481"/>
    </location>
</feature>
<feature type="compositionally biased region" description="Low complexity" evidence="1">
    <location>
        <begin position="167"/>
        <end position="178"/>
    </location>
</feature>
<feature type="compositionally biased region" description="Low complexity" evidence="1">
    <location>
        <begin position="347"/>
        <end position="365"/>
    </location>
</feature>
<dbReference type="AlphaFoldDB" id="W4H247"/>
<proteinExistence type="predicted"/>
<feature type="region of interest" description="Disordered" evidence="1">
    <location>
        <begin position="1"/>
        <end position="146"/>
    </location>
</feature>
<dbReference type="STRING" id="112090.W4H247"/>
<feature type="compositionally biased region" description="Basic residues" evidence="1">
    <location>
        <begin position="48"/>
        <end position="57"/>
    </location>
</feature>
<gene>
    <name evidence="2" type="ORF">H257_02547</name>
</gene>
<feature type="region of interest" description="Disordered" evidence="1">
    <location>
        <begin position="164"/>
        <end position="200"/>
    </location>
</feature>
<feature type="compositionally biased region" description="Polar residues" evidence="1">
    <location>
        <begin position="274"/>
        <end position="289"/>
    </location>
</feature>
<dbReference type="OrthoDB" id="79812at2759"/>
<feature type="compositionally biased region" description="Basic and acidic residues" evidence="1">
    <location>
        <begin position="186"/>
        <end position="195"/>
    </location>
</feature>
<dbReference type="GeneID" id="20804543"/>
<feature type="region of interest" description="Disordered" evidence="1">
    <location>
        <begin position="544"/>
        <end position="596"/>
    </location>
</feature>
<organism evidence="2">
    <name type="scientific">Aphanomyces astaci</name>
    <name type="common">Crayfish plague agent</name>
    <dbReference type="NCBI Taxonomy" id="112090"/>
    <lineage>
        <taxon>Eukaryota</taxon>
        <taxon>Sar</taxon>
        <taxon>Stramenopiles</taxon>
        <taxon>Oomycota</taxon>
        <taxon>Saprolegniomycetes</taxon>
        <taxon>Saprolegniales</taxon>
        <taxon>Verrucalvaceae</taxon>
        <taxon>Aphanomyces</taxon>
    </lineage>
</organism>
<evidence type="ECO:0000256" key="1">
    <source>
        <dbReference type="SAM" id="MobiDB-lite"/>
    </source>
</evidence>
<dbReference type="EMBL" id="KI913117">
    <property type="protein sequence ID" value="ETV86060.1"/>
    <property type="molecule type" value="Genomic_DNA"/>
</dbReference>
<dbReference type="RefSeq" id="XP_009824532.1">
    <property type="nucleotide sequence ID" value="XM_009826230.1"/>
</dbReference>
<evidence type="ECO:0000313" key="2">
    <source>
        <dbReference type="EMBL" id="ETV86060.1"/>
    </source>
</evidence>
<feature type="compositionally biased region" description="Acidic residues" evidence="1">
    <location>
        <begin position="366"/>
        <end position="375"/>
    </location>
</feature>